<name>A0A6V7NK75_ANACO</name>
<dbReference type="InterPro" id="IPR043502">
    <property type="entry name" value="DNA/RNA_pol_sf"/>
</dbReference>
<dbReference type="SUPFAM" id="SSF56672">
    <property type="entry name" value="DNA/RNA polymerases"/>
    <property type="match status" value="1"/>
</dbReference>
<feature type="domain" description="Reverse transcriptase Ty1/copia-type" evidence="1">
    <location>
        <begin position="58"/>
        <end position="181"/>
    </location>
</feature>
<proteinExistence type="predicted"/>
<evidence type="ECO:0000313" key="2">
    <source>
        <dbReference type="EMBL" id="CAD1818716.1"/>
    </source>
</evidence>
<dbReference type="AlphaFoldDB" id="A0A6V7NK75"/>
<dbReference type="InterPro" id="IPR013103">
    <property type="entry name" value="RVT_2"/>
</dbReference>
<reference evidence="2" key="1">
    <citation type="submission" date="2020-07" db="EMBL/GenBank/DDBJ databases">
        <authorList>
            <person name="Lin J."/>
        </authorList>
    </citation>
    <scope>NUCLEOTIDE SEQUENCE</scope>
</reference>
<dbReference type="Pfam" id="PF07727">
    <property type="entry name" value="RVT_2"/>
    <property type="match status" value="1"/>
</dbReference>
<sequence length="196" mass="22474">MVHANQRFFILLDTPVPQYCLQITNDELPSEPTSYPEASKDPQWRHAMAEEFNALLKNHTWSLIPPPSNCNIIGCKWVYKVKQKSDGSVERFKARLVAKGHHQQEGLDYDDTFSPVVKPQTIRIVLSLALSKEWPIMQLDVKNAFFHGTLNEEVYMLQPPGFVDPLYPSHVCRLRKAIYGLVSKLQWLSSSLGFSF</sequence>
<dbReference type="EMBL" id="LR862139">
    <property type="protein sequence ID" value="CAD1818716.1"/>
    <property type="molecule type" value="Genomic_DNA"/>
</dbReference>
<accession>A0A6V7NK75</accession>
<protein>
    <recommendedName>
        <fullName evidence="1">Reverse transcriptase Ty1/copia-type domain-containing protein</fullName>
    </recommendedName>
</protein>
<evidence type="ECO:0000259" key="1">
    <source>
        <dbReference type="Pfam" id="PF07727"/>
    </source>
</evidence>
<gene>
    <name evidence="2" type="ORF">CB5_LOCUS1927</name>
</gene>
<organism evidence="2">
    <name type="scientific">Ananas comosus var. bracteatus</name>
    <name type="common">red pineapple</name>
    <dbReference type="NCBI Taxonomy" id="296719"/>
    <lineage>
        <taxon>Eukaryota</taxon>
        <taxon>Viridiplantae</taxon>
        <taxon>Streptophyta</taxon>
        <taxon>Embryophyta</taxon>
        <taxon>Tracheophyta</taxon>
        <taxon>Spermatophyta</taxon>
        <taxon>Magnoliopsida</taxon>
        <taxon>Liliopsida</taxon>
        <taxon>Poales</taxon>
        <taxon>Bromeliaceae</taxon>
        <taxon>Bromelioideae</taxon>
        <taxon>Ananas</taxon>
    </lineage>
</organism>